<feature type="domain" description="RING-type" evidence="10">
    <location>
        <begin position="248"/>
        <end position="297"/>
    </location>
</feature>
<dbReference type="GO" id="GO:0061630">
    <property type="term" value="F:ubiquitin protein ligase activity"/>
    <property type="evidence" value="ECO:0007669"/>
    <property type="project" value="UniProtKB-EC"/>
</dbReference>
<dbReference type="InterPro" id="IPR004331">
    <property type="entry name" value="SPX_dom"/>
</dbReference>
<evidence type="ECO:0000256" key="6">
    <source>
        <dbReference type="ARBA" id="ARBA00022771"/>
    </source>
</evidence>
<dbReference type="EC" id="2.3.2.27" evidence="3"/>
<dbReference type="AlphaFoldDB" id="A0A8X8ZH88"/>
<dbReference type="SUPFAM" id="SSF57850">
    <property type="entry name" value="RING/U-box"/>
    <property type="match status" value="1"/>
</dbReference>
<evidence type="ECO:0000256" key="2">
    <source>
        <dbReference type="ARBA" id="ARBA00004906"/>
    </source>
</evidence>
<evidence type="ECO:0000256" key="8">
    <source>
        <dbReference type="ARBA" id="ARBA00022833"/>
    </source>
</evidence>
<evidence type="ECO:0000259" key="10">
    <source>
        <dbReference type="PROSITE" id="PS50089"/>
    </source>
</evidence>
<reference evidence="12" key="1">
    <citation type="submission" date="2018-01" db="EMBL/GenBank/DDBJ databases">
        <authorList>
            <person name="Mao J.F."/>
        </authorList>
    </citation>
    <scope>NUCLEOTIDE SEQUENCE</scope>
    <source>
        <strain evidence="12">Huo1</strain>
        <tissue evidence="12">Leaf</tissue>
    </source>
</reference>
<dbReference type="PROSITE" id="PS51382">
    <property type="entry name" value="SPX"/>
    <property type="match status" value="1"/>
</dbReference>
<sequence length="352" mass="40534">MKFGEKFSVYLETNQGRFVKNCRHVEYKRLKKVLKRCRSCRAINDSPSVDDNGDEAAFSQFCQLESCQLIEMRKILNSYLDVQTGSSELVLAKFFSELMKEATDIAGCFSSRVRQLLQFHIHGGAQRYFTFLRYCFAAPKRKTAQECRMLTEYVMMNAMAMRKILKKYDKIHSSANGSKFKSKMRAEHTEILQSPWLMELGAFCKNFNERRGDTGGLHNPFLFDLTDSAPTMTLILPDNVKLEYNLTCAICLDLVFNPYALSCGHIFCKSCACSAASVMVFQGLKAANTESKCPVCREVGVYTKAVHMMELDLLLKKECKEYWKERLVTERADMVKQTKVYWETQTEYMIGY</sequence>
<keyword evidence="7" id="KW-0833">Ubl conjugation pathway</keyword>
<evidence type="ECO:0000256" key="1">
    <source>
        <dbReference type="ARBA" id="ARBA00000900"/>
    </source>
</evidence>
<dbReference type="InterPro" id="IPR027370">
    <property type="entry name" value="Znf-RING_euk"/>
</dbReference>
<dbReference type="InterPro" id="IPR033326">
    <property type="entry name" value="BAH1"/>
</dbReference>
<dbReference type="Pfam" id="PF13445">
    <property type="entry name" value="zf-RING_UBOX"/>
    <property type="match status" value="1"/>
</dbReference>
<dbReference type="PANTHER" id="PTHR46764">
    <property type="entry name" value="E3 UBIQUITIN-PROTEIN LIGASE BAH1"/>
    <property type="match status" value="1"/>
</dbReference>
<dbReference type="GO" id="GO:0008270">
    <property type="term" value="F:zinc ion binding"/>
    <property type="evidence" value="ECO:0007669"/>
    <property type="project" value="UniProtKB-KW"/>
</dbReference>
<dbReference type="Proteomes" id="UP000298416">
    <property type="component" value="Unassembled WGS sequence"/>
</dbReference>
<evidence type="ECO:0000256" key="7">
    <source>
        <dbReference type="ARBA" id="ARBA00022786"/>
    </source>
</evidence>
<keyword evidence="8" id="KW-0862">Zinc</keyword>
<reference evidence="12" key="2">
    <citation type="submission" date="2020-08" db="EMBL/GenBank/DDBJ databases">
        <title>Plant Genome Project.</title>
        <authorList>
            <person name="Zhang R.-G."/>
        </authorList>
    </citation>
    <scope>NUCLEOTIDE SEQUENCE</scope>
    <source>
        <strain evidence="12">Huo1</strain>
        <tissue evidence="12">Leaf</tissue>
    </source>
</reference>
<protein>
    <recommendedName>
        <fullName evidence="3">RING-type E3 ubiquitin transferase</fullName>
        <ecNumber evidence="3">2.3.2.27</ecNumber>
    </recommendedName>
</protein>
<comment type="pathway">
    <text evidence="2">Protein modification; protein ubiquitination.</text>
</comment>
<dbReference type="PANTHER" id="PTHR46764:SF2">
    <property type="entry name" value="E3 UBIQUITIN-PROTEIN LIGASE BAH1-LIKE-RELATED"/>
    <property type="match status" value="1"/>
</dbReference>
<evidence type="ECO:0000259" key="11">
    <source>
        <dbReference type="PROSITE" id="PS51382"/>
    </source>
</evidence>
<evidence type="ECO:0000256" key="9">
    <source>
        <dbReference type="PROSITE-ProRule" id="PRU00175"/>
    </source>
</evidence>
<evidence type="ECO:0000256" key="3">
    <source>
        <dbReference type="ARBA" id="ARBA00012483"/>
    </source>
</evidence>
<evidence type="ECO:0000313" key="12">
    <source>
        <dbReference type="EMBL" id="KAG6403904.1"/>
    </source>
</evidence>
<evidence type="ECO:0000256" key="4">
    <source>
        <dbReference type="ARBA" id="ARBA00022679"/>
    </source>
</evidence>
<name>A0A8X8ZH88_SALSN</name>
<keyword evidence="4" id="KW-0808">Transferase</keyword>
<keyword evidence="6 9" id="KW-0863">Zinc-finger</keyword>
<accession>A0A8X8ZH88</accession>
<organism evidence="12">
    <name type="scientific">Salvia splendens</name>
    <name type="common">Scarlet sage</name>
    <dbReference type="NCBI Taxonomy" id="180675"/>
    <lineage>
        <taxon>Eukaryota</taxon>
        <taxon>Viridiplantae</taxon>
        <taxon>Streptophyta</taxon>
        <taxon>Embryophyta</taxon>
        <taxon>Tracheophyta</taxon>
        <taxon>Spermatophyta</taxon>
        <taxon>Magnoliopsida</taxon>
        <taxon>eudicotyledons</taxon>
        <taxon>Gunneridae</taxon>
        <taxon>Pentapetalae</taxon>
        <taxon>asterids</taxon>
        <taxon>lamiids</taxon>
        <taxon>Lamiales</taxon>
        <taxon>Lamiaceae</taxon>
        <taxon>Nepetoideae</taxon>
        <taxon>Mentheae</taxon>
        <taxon>Salviinae</taxon>
        <taxon>Salvia</taxon>
        <taxon>Salvia subgen. Calosphace</taxon>
        <taxon>core Calosphace</taxon>
    </lineage>
</organism>
<comment type="caution">
    <text evidence="12">The sequence shown here is derived from an EMBL/GenBank/DDBJ whole genome shotgun (WGS) entry which is preliminary data.</text>
</comment>
<evidence type="ECO:0000256" key="5">
    <source>
        <dbReference type="ARBA" id="ARBA00022723"/>
    </source>
</evidence>
<dbReference type="PROSITE" id="PS50089">
    <property type="entry name" value="ZF_RING_2"/>
    <property type="match status" value="1"/>
</dbReference>
<dbReference type="Gene3D" id="3.30.40.10">
    <property type="entry name" value="Zinc/RING finger domain, C3HC4 (zinc finger)"/>
    <property type="match status" value="1"/>
</dbReference>
<dbReference type="InterPro" id="IPR017907">
    <property type="entry name" value="Znf_RING_CS"/>
</dbReference>
<dbReference type="PROSITE" id="PS00518">
    <property type="entry name" value="ZF_RING_1"/>
    <property type="match status" value="1"/>
</dbReference>
<proteinExistence type="predicted"/>
<feature type="domain" description="SPX" evidence="11">
    <location>
        <begin position="1"/>
        <end position="182"/>
    </location>
</feature>
<comment type="catalytic activity">
    <reaction evidence="1">
        <text>S-ubiquitinyl-[E2 ubiquitin-conjugating enzyme]-L-cysteine + [acceptor protein]-L-lysine = [E2 ubiquitin-conjugating enzyme]-L-cysteine + N(6)-ubiquitinyl-[acceptor protein]-L-lysine.</text>
        <dbReference type="EC" id="2.3.2.27"/>
    </reaction>
</comment>
<evidence type="ECO:0000313" key="13">
    <source>
        <dbReference type="Proteomes" id="UP000298416"/>
    </source>
</evidence>
<dbReference type="EMBL" id="PNBA02000013">
    <property type="protein sequence ID" value="KAG6403904.1"/>
    <property type="molecule type" value="Genomic_DNA"/>
</dbReference>
<dbReference type="CDD" id="cd23127">
    <property type="entry name" value="RING-HC_BAH1-like"/>
    <property type="match status" value="1"/>
</dbReference>
<keyword evidence="13" id="KW-1185">Reference proteome</keyword>
<dbReference type="SMART" id="SM00184">
    <property type="entry name" value="RING"/>
    <property type="match status" value="1"/>
</dbReference>
<gene>
    <name evidence="12" type="ORF">SASPL_136138</name>
</gene>
<dbReference type="InterPro" id="IPR001841">
    <property type="entry name" value="Znf_RING"/>
</dbReference>
<dbReference type="InterPro" id="IPR013083">
    <property type="entry name" value="Znf_RING/FYVE/PHD"/>
</dbReference>
<keyword evidence="5" id="KW-0479">Metal-binding</keyword>